<dbReference type="EMBL" id="CALTRL010006009">
    <property type="protein sequence ID" value="CAH7688747.1"/>
    <property type="molecule type" value="Genomic_DNA"/>
</dbReference>
<organism evidence="3 4">
    <name type="scientific">Phakopsora pachyrhizi</name>
    <name type="common">Asian soybean rust disease fungus</name>
    <dbReference type="NCBI Taxonomy" id="170000"/>
    <lineage>
        <taxon>Eukaryota</taxon>
        <taxon>Fungi</taxon>
        <taxon>Dikarya</taxon>
        <taxon>Basidiomycota</taxon>
        <taxon>Pucciniomycotina</taxon>
        <taxon>Pucciniomycetes</taxon>
        <taxon>Pucciniales</taxon>
        <taxon>Phakopsoraceae</taxon>
        <taxon>Phakopsora</taxon>
    </lineage>
</organism>
<evidence type="ECO:0000259" key="1">
    <source>
        <dbReference type="Pfam" id="PF12825"/>
    </source>
</evidence>
<evidence type="ECO:0000259" key="2">
    <source>
        <dbReference type="Pfam" id="PF12828"/>
    </source>
</evidence>
<name>A0AAV0BQ21_PHAPC</name>
<dbReference type="PANTHER" id="PTHR47185:SF1">
    <property type="entry name" value="PX DOMAIN-CONTAINING PROTEIN YPR097W"/>
    <property type="match status" value="1"/>
</dbReference>
<keyword evidence="4" id="KW-1185">Reference proteome</keyword>
<dbReference type="GO" id="GO:0035091">
    <property type="term" value="F:phosphatidylinositol binding"/>
    <property type="evidence" value="ECO:0007669"/>
    <property type="project" value="TreeGrafter"/>
</dbReference>
<proteinExistence type="predicted"/>
<evidence type="ECO:0000313" key="3">
    <source>
        <dbReference type="EMBL" id="CAH7688747.1"/>
    </source>
</evidence>
<dbReference type="InterPro" id="IPR047168">
    <property type="entry name" value="LEC1-like"/>
</dbReference>
<feature type="domain" description="PX-associated" evidence="2">
    <location>
        <begin position="6"/>
        <end position="165"/>
    </location>
</feature>
<dbReference type="InterPro" id="IPR024554">
    <property type="entry name" value="LEC1-like_C"/>
</dbReference>
<dbReference type="Proteomes" id="UP001153365">
    <property type="component" value="Unassembled WGS sequence"/>
</dbReference>
<evidence type="ECO:0000313" key="4">
    <source>
        <dbReference type="Proteomes" id="UP001153365"/>
    </source>
</evidence>
<dbReference type="Pfam" id="PF12828">
    <property type="entry name" value="PXB"/>
    <property type="match status" value="1"/>
</dbReference>
<gene>
    <name evidence="3" type="ORF">PPACK8108_LOCUS23753</name>
</gene>
<dbReference type="Pfam" id="PF12825">
    <property type="entry name" value="DUF3818"/>
    <property type="match status" value="1"/>
</dbReference>
<dbReference type="AlphaFoldDB" id="A0AAV0BQ21"/>
<dbReference type="PANTHER" id="PTHR47185">
    <property type="entry name" value="PX DOMAIN-CONTAINING PROTEIN YPR097W"/>
    <property type="match status" value="1"/>
</dbReference>
<accession>A0AAV0BQ21</accession>
<reference evidence="3" key="1">
    <citation type="submission" date="2022-06" db="EMBL/GenBank/DDBJ databases">
        <authorList>
            <consortium name="SYNGENTA / RWTH Aachen University"/>
        </authorList>
    </citation>
    <scope>NUCLEOTIDE SEQUENCE</scope>
</reference>
<sequence length="820" mass="94626">MSQSIVLSPLEIHSINKSLICLELQKEIREISQAGSLVGLGKPFDEDEGANQNTGSQGLATSTSRLKLVPRLFRSSSNPSKPIQSDELVSVVEQEKNKGLPLIKLIFQRFLASLPGLKDSPLWLNIGALVDDFNQRNFSTSRERKQLTKRAVVSIAYTEILTSLITPVLKVEEGAGQPSRATEEDLKLVSELPRLIWNYGSFIKLFESNDSMFQLTVIIMCFIFKKVEISHSFDAGDNPAKPELKLVNKIFNDIGHSKDKDKLFEFLRLHEVSPQEHQKKKLDEYLGFKDEYEEDWIKAGKDAHQAKQGYKSLVERLIYKDELDKLYGLIGQHENIESVIKMDPVYDNALKWSILWISYVFHFVFISGPYSEEICELIIRIHSLIPYALIRQGLKIVSPTLAIKSVVKLILGQPLGALSLLQRVLEIIIRQEIKTYNKQIELLQQVEEDVDQKLQIPNKADLFAAIEEYVYLSKEDKQKAWKIFDESQEDIILLILKRSNRFTDRQISAIKHIEEQYKKGDELTPPLILYQNLCLFLRLLCIKHDREQVIEIVLEPKNLLIKTVKSFLDILYPTINEIAVASALPDRLSQLEVFLSELVEILAKRKDEEITNSKFSELINKHKQFYWYFVHELVKHEDLCLPIKGWIRSSLDLLKDGVEKPSTSEDQSTKSLKLNLKEIISPHYLNEVREEARELSKYDRYEKMVDEIDYRLQFSSNFVPYSDKRNLRLQAIQIFSIKDKRGLGSLTDNNPQKKDEEISPSMFSWAWWIEESKLCGTGDAKINQISQEDLDLFKTGGVSYLNFHKLYLKKKTSKILKKTA</sequence>
<comment type="caution">
    <text evidence="3">The sequence shown here is derived from an EMBL/GenBank/DDBJ whole genome shotgun (WGS) entry which is preliminary data.</text>
</comment>
<protein>
    <submittedName>
        <fullName evidence="3">Uncharacterized protein</fullName>
    </submittedName>
</protein>
<feature type="domain" description="PX" evidence="1">
    <location>
        <begin position="329"/>
        <end position="655"/>
    </location>
</feature>
<dbReference type="InterPro" id="IPR024555">
    <property type="entry name" value="PX-associated"/>
</dbReference>